<evidence type="ECO:0000313" key="4">
    <source>
        <dbReference type="EMBL" id="KAL2826153.1"/>
    </source>
</evidence>
<dbReference type="PANTHER" id="PTHR42748">
    <property type="entry name" value="NITROGEN METABOLITE REPRESSION PROTEIN NMRA FAMILY MEMBER"/>
    <property type="match status" value="1"/>
</dbReference>
<feature type="domain" description="NmrA-like" evidence="3">
    <location>
        <begin position="30"/>
        <end position="178"/>
    </location>
</feature>
<dbReference type="InterPro" id="IPR008030">
    <property type="entry name" value="NmrA-like"/>
</dbReference>
<protein>
    <recommendedName>
        <fullName evidence="3">NmrA-like domain-containing protein</fullName>
    </recommendedName>
</protein>
<organism evidence="4 5">
    <name type="scientific">Aspergillus pseudoustus</name>
    <dbReference type="NCBI Taxonomy" id="1810923"/>
    <lineage>
        <taxon>Eukaryota</taxon>
        <taxon>Fungi</taxon>
        <taxon>Dikarya</taxon>
        <taxon>Ascomycota</taxon>
        <taxon>Pezizomycotina</taxon>
        <taxon>Eurotiomycetes</taxon>
        <taxon>Eurotiomycetidae</taxon>
        <taxon>Eurotiales</taxon>
        <taxon>Aspergillaceae</taxon>
        <taxon>Aspergillus</taxon>
        <taxon>Aspergillus subgen. Nidulantes</taxon>
    </lineage>
</organism>
<dbReference type="InterPro" id="IPR051164">
    <property type="entry name" value="NmrA-like_oxidored"/>
</dbReference>
<evidence type="ECO:0000256" key="2">
    <source>
        <dbReference type="ARBA" id="ARBA00022857"/>
    </source>
</evidence>
<dbReference type="Proteomes" id="UP001610446">
    <property type="component" value="Unassembled WGS sequence"/>
</dbReference>
<dbReference type="Pfam" id="PF05368">
    <property type="entry name" value="NmrA"/>
    <property type="match status" value="1"/>
</dbReference>
<evidence type="ECO:0000256" key="1">
    <source>
        <dbReference type="ARBA" id="ARBA00006328"/>
    </source>
</evidence>
<name>A0ABR4IH00_9EURO</name>
<gene>
    <name evidence="4" type="ORF">BJY01DRAFT_256090</name>
</gene>
<evidence type="ECO:0000259" key="3">
    <source>
        <dbReference type="Pfam" id="PF05368"/>
    </source>
</evidence>
<dbReference type="PANTHER" id="PTHR42748:SF28">
    <property type="entry name" value="NMRA-LIKE DOMAIN-CONTAINING PROTEIN"/>
    <property type="match status" value="1"/>
</dbReference>
<comment type="caution">
    <text evidence="4">The sequence shown here is derived from an EMBL/GenBank/DDBJ whole genome shotgun (WGS) entry which is preliminary data.</text>
</comment>
<keyword evidence="2" id="KW-0521">NADP</keyword>
<dbReference type="InterPro" id="IPR036291">
    <property type="entry name" value="NAD(P)-bd_dom_sf"/>
</dbReference>
<dbReference type="EMBL" id="JBFXLU010000457">
    <property type="protein sequence ID" value="KAL2826153.1"/>
    <property type="molecule type" value="Genomic_DNA"/>
</dbReference>
<keyword evidence="5" id="KW-1185">Reference proteome</keyword>
<evidence type="ECO:0000313" key="5">
    <source>
        <dbReference type="Proteomes" id="UP001610446"/>
    </source>
</evidence>
<comment type="similarity">
    <text evidence="1">Belongs to the NmrA-type oxidoreductase family.</text>
</comment>
<dbReference type="Gene3D" id="3.40.50.720">
    <property type="entry name" value="NAD(P)-binding Rossmann-like Domain"/>
    <property type="match status" value="2"/>
</dbReference>
<sequence length="189" mass="21027">MTKLIVVLGATGGQGGSVVNTFLSTPGWRVRANTDDQRSLMRAFAGAYAIFAFTDYYDYFFELWPDKSIARETAQGTNIARAATKIASLERFVWSTLPNTERFTQGAAVVPLQGKANVDVFIKSELPELYKKTAFVREAGIDMYNVPDFPVVRAQDLMSEEAKAALVPTEESLARMDWSSFFSAQKTRL</sequence>
<accession>A0ABR4IH00</accession>
<reference evidence="4 5" key="1">
    <citation type="submission" date="2024-07" db="EMBL/GenBank/DDBJ databases">
        <title>Section-level genome sequencing and comparative genomics of Aspergillus sections Usti and Cavernicolus.</title>
        <authorList>
            <consortium name="Lawrence Berkeley National Laboratory"/>
            <person name="Nybo J.L."/>
            <person name="Vesth T.C."/>
            <person name="Theobald S."/>
            <person name="Frisvad J.C."/>
            <person name="Larsen T.O."/>
            <person name="Kjaerboelling I."/>
            <person name="Rothschild-Mancinelli K."/>
            <person name="Lyhne E.K."/>
            <person name="Kogle M.E."/>
            <person name="Barry K."/>
            <person name="Clum A."/>
            <person name="Na H."/>
            <person name="Ledsgaard L."/>
            <person name="Lin J."/>
            <person name="Lipzen A."/>
            <person name="Kuo A."/>
            <person name="Riley R."/>
            <person name="Mondo S."/>
            <person name="Labutti K."/>
            <person name="Haridas S."/>
            <person name="Pangalinan J."/>
            <person name="Salamov A.A."/>
            <person name="Simmons B.A."/>
            <person name="Magnuson J.K."/>
            <person name="Chen J."/>
            <person name="Drula E."/>
            <person name="Henrissat B."/>
            <person name="Wiebenga A."/>
            <person name="Lubbers R.J."/>
            <person name="Gomes A.C."/>
            <person name="Makela M.R."/>
            <person name="Stajich J."/>
            <person name="Grigoriev I.V."/>
            <person name="Mortensen U.H."/>
            <person name="De Vries R.P."/>
            <person name="Baker S.E."/>
            <person name="Andersen M.R."/>
        </authorList>
    </citation>
    <scope>NUCLEOTIDE SEQUENCE [LARGE SCALE GENOMIC DNA]</scope>
    <source>
        <strain evidence="4 5">CBS 123904</strain>
    </source>
</reference>
<proteinExistence type="inferred from homology"/>
<dbReference type="SUPFAM" id="SSF51735">
    <property type="entry name" value="NAD(P)-binding Rossmann-fold domains"/>
    <property type="match status" value="1"/>
</dbReference>